<dbReference type="GO" id="GO:0008270">
    <property type="term" value="F:zinc ion binding"/>
    <property type="evidence" value="ECO:0007669"/>
    <property type="project" value="InterPro"/>
</dbReference>
<feature type="non-terminal residue" evidence="2">
    <location>
        <position position="82"/>
    </location>
</feature>
<dbReference type="AlphaFoldDB" id="A0A0H2RRB2"/>
<dbReference type="EMBL" id="KQ085948">
    <property type="protein sequence ID" value="KLO14147.1"/>
    <property type="molecule type" value="Genomic_DNA"/>
</dbReference>
<proteinExistence type="predicted"/>
<feature type="domain" description="Zn(2)-C6 fungal-type" evidence="1">
    <location>
        <begin position="4"/>
        <end position="34"/>
    </location>
</feature>
<dbReference type="Gene3D" id="4.10.240.10">
    <property type="entry name" value="Zn(2)-C6 fungal-type DNA-binding domain"/>
    <property type="match status" value="1"/>
</dbReference>
<keyword evidence="3" id="KW-1185">Reference proteome</keyword>
<dbReference type="PROSITE" id="PS50048">
    <property type="entry name" value="ZN2_CY6_FUNGAL_2"/>
    <property type="match status" value="1"/>
</dbReference>
<gene>
    <name evidence="2" type="ORF">SCHPADRAFT_795031</name>
</gene>
<protein>
    <recommendedName>
        <fullName evidence="1">Zn(2)-C6 fungal-type domain-containing protein</fullName>
    </recommendedName>
</protein>
<evidence type="ECO:0000259" key="1">
    <source>
        <dbReference type="PROSITE" id="PS50048"/>
    </source>
</evidence>
<dbReference type="Pfam" id="PF00172">
    <property type="entry name" value="Zn_clus"/>
    <property type="match status" value="1"/>
</dbReference>
<dbReference type="PROSITE" id="PS00463">
    <property type="entry name" value="ZN2_CY6_FUNGAL_1"/>
    <property type="match status" value="1"/>
</dbReference>
<feature type="non-terminal residue" evidence="2">
    <location>
        <position position="1"/>
    </location>
</feature>
<dbReference type="SMART" id="SM00066">
    <property type="entry name" value="GAL4"/>
    <property type="match status" value="1"/>
</dbReference>
<evidence type="ECO:0000313" key="2">
    <source>
        <dbReference type="EMBL" id="KLO14147.1"/>
    </source>
</evidence>
<evidence type="ECO:0000313" key="3">
    <source>
        <dbReference type="Proteomes" id="UP000053477"/>
    </source>
</evidence>
<accession>A0A0H2RRB2</accession>
<dbReference type="CDD" id="cd00067">
    <property type="entry name" value="GAL4"/>
    <property type="match status" value="1"/>
</dbReference>
<dbReference type="InParanoid" id="A0A0H2RRB2"/>
<dbReference type="InterPro" id="IPR036864">
    <property type="entry name" value="Zn2-C6_fun-type_DNA-bd_sf"/>
</dbReference>
<dbReference type="OrthoDB" id="5419315at2759"/>
<sequence>GRGGCYTCRLRRKKCDEMSVDGSCLTCIRLRLQCLGFGPTWPEWMRDKITVDEVKKEMSIFMAKQGLVRGGPSSSLSTGDSS</sequence>
<dbReference type="InterPro" id="IPR001138">
    <property type="entry name" value="Zn2Cys6_DnaBD"/>
</dbReference>
<dbReference type="Proteomes" id="UP000053477">
    <property type="component" value="Unassembled WGS sequence"/>
</dbReference>
<reference evidence="2 3" key="1">
    <citation type="submission" date="2015-04" db="EMBL/GenBank/DDBJ databases">
        <title>Complete genome sequence of Schizopora paradoxa KUC8140, a cosmopolitan wood degrader in East Asia.</title>
        <authorList>
            <consortium name="DOE Joint Genome Institute"/>
            <person name="Min B."/>
            <person name="Park H."/>
            <person name="Jang Y."/>
            <person name="Kim J.-J."/>
            <person name="Kim K.H."/>
            <person name="Pangilinan J."/>
            <person name="Lipzen A."/>
            <person name="Riley R."/>
            <person name="Grigoriev I.V."/>
            <person name="Spatafora J.W."/>
            <person name="Choi I.-G."/>
        </authorList>
    </citation>
    <scope>NUCLEOTIDE SEQUENCE [LARGE SCALE GENOMIC DNA]</scope>
    <source>
        <strain evidence="2 3">KUC8140</strain>
    </source>
</reference>
<organism evidence="2 3">
    <name type="scientific">Schizopora paradoxa</name>
    <dbReference type="NCBI Taxonomy" id="27342"/>
    <lineage>
        <taxon>Eukaryota</taxon>
        <taxon>Fungi</taxon>
        <taxon>Dikarya</taxon>
        <taxon>Basidiomycota</taxon>
        <taxon>Agaricomycotina</taxon>
        <taxon>Agaricomycetes</taxon>
        <taxon>Hymenochaetales</taxon>
        <taxon>Schizoporaceae</taxon>
        <taxon>Schizopora</taxon>
    </lineage>
</organism>
<name>A0A0H2RRB2_9AGAM</name>
<dbReference type="GO" id="GO:0000981">
    <property type="term" value="F:DNA-binding transcription factor activity, RNA polymerase II-specific"/>
    <property type="evidence" value="ECO:0007669"/>
    <property type="project" value="InterPro"/>
</dbReference>
<dbReference type="SUPFAM" id="SSF57701">
    <property type="entry name" value="Zn2/Cys6 DNA-binding domain"/>
    <property type="match status" value="1"/>
</dbReference>